<feature type="region of interest" description="Disordered" evidence="3">
    <location>
        <begin position="88"/>
        <end position="129"/>
    </location>
</feature>
<keyword evidence="4" id="KW-0863">Zinc-finger</keyword>
<organism evidence="4 5">
    <name type="scientific">Actinacidiphila cocklensis</name>
    <dbReference type="NCBI Taxonomy" id="887465"/>
    <lineage>
        <taxon>Bacteria</taxon>
        <taxon>Bacillati</taxon>
        <taxon>Actinomycetota</taxon>
        <taxon>Actinomycetes</taxon>
        <taxon>Kitasatosporales</taxon>
        <taxon>Streptomycetaceae</taxon>
        <taxon>Actinacidiphila</taxon>
    </lineage>
</organism>
<dbReference type="Gene3D" id="1.10.10.1320">
    <property type="entry name" value="Anti-sigma factor, zinc-finger domain"/>
    <property type="match status" value="1"/>
</dbReference>
<comment type="caution">
    <text evidence="4">The sequence shown here is derived from an EMBL/GenBank/DDBJ whole genome shotgun (WGS) entry which is preliminary data.</text>
</comment>
<accession>A0A9W4GQP9</accession>
<gene>
    <name evidence="4" type="ORF">SCOCK_200123</name>
</gene>
<dbReference type="AlphaFoldDB" id="A0A9W4GQP9"/>
<dbReference type="RefSeq" id="WP_251489291.1">
    <property type="nucleotide sequence ID" value="NZ_CAJSLV010000049.1"/>
</dbReference>
<proteinExistence type="predicted"/>
<evidence type="ECO:0000313" key="4">
    <source>
        <dbReference type="EMBL" id="CAG6393511.1"/>
    </source>
</evidence>
<name>A0A9W4GQP9_9ACTN</name>
<dbReference type="InterPro" id="IPR041916">
    <property type="entry name" value="Anti_sigma_zinc_sf"/>
</dbReference>
<keyword evidence="5" id="KW-1185">Reference proteome</keyword>
<evidence type="ECO:0000256" key="1">
    <source>
        <dbReference type="ARBA" id="ARBA00023015"/>
    </source>
</evidence>
<evidence type="ECO:0000313" key="5">
    <source>
        <dbReference type="Proteomes" id="UP001152519"/>
    </source>
</evidence>
<feature type="compositionally biased region" description="Polar residues" evidence="3">
    <location>
        <begin position="157"/>
        <end position="172"/>
    </location>
</feature>
<reference evidence="4" key="1">
    <citation type="submission" date="2021-05" db="EMBL/GenBank/DDBJ databases">
        <authorList>
            <person name="Arsene-Ploetze F."/>
        </authorList>
    </citation>
    <scope>NUCLEOTIDE SEQUENCE</scope>
    <source>
        <strain evidence="4">DSM 42138</strain>
    </source>
</reference>
<keyword evidence="4" id="KW-0862">Zinc</keyword>
<feature type="region of interest" description="Disordered" evidence="3">
    <location>
        <begin position="157"/>
        <end position="219"/>
    </location>
</feature>
<keyword evidence="2" id="KW-0804">Transcription</keyword>
<evidence type="ECO:0000256" key="3">
    <source>
        <dbReference type="SAM" id="MobiDB-lite"/>
    </source>
</evidence>
<keyword evidence="1" id="KW-0805">Transcription regulation</keyword>
<feature type="compositionally biased region" description="Gly residues" evidence="3">
    <location>
        <begin position="193"/>
        <end position="202"/>
    </location>
</feature>
<sequence>MTSTTGQDPHPDVMEIADLAEGILPPERATEVRAHAESCVECGEVLASLAEIRDLLGDLPEPEPMPADVAARIDAALAAEARFDSALPHVPRETSLPAQATGEAADVPRGTSAPAGRLSAPTGPGRGRRHRRALLLGAASTAAVLALGGVVYELSSHSGPTANADSSAQRKASAQGGDDSNAVGEEVARLLDGAGGKTGGGVTSPMLSPRGDAKVTGPDGTVITVPGCVLKATQRVQQPLAASREPYEGVDSYLVVIPDPDPTQVDAYVVTATCTADTPGRVLFRGAYPRG</sequence>
<keyword evidence="4" id="KW-0479">Metal-binding</keyword>
<protein>
    <submittedName>
        <fullName evidence="4">Zinc-finger</fullName>
    </submittedName>
</protein>
<dbReference type="GO" id="GO:0008270">
    <property type="term" value="F:zinc ion binding"/>
    <property type="evidence" value="ECO:0007669"/>
    <property type="project" value="UniProtKB-KW"/>
</dbReference>
<evidence type="ECO:0000256" key="2">
    <source>
        <dbReference type="ARBA" id="ARBA00023163"/>
    </source>
</evidence>
<dbReference type="EMBL" id="CAJSLV010000049">
    <property type="protein sequence ID" value="CAG6393511.1"/>
    <property type="molecule type" value="Genomic_DNA"/>
</dbReference>
<dbReference type="Proteomes" id="UP001152519">
    <property type="component" value="Unassembled WGS sequence"/>
</dbReference>